<dbReference type="Proteomes" id="UP000198983">
    <property type="component" value="Chromosome I"/>
</dbReference>
<name>A0A1H1NQE6_9ACTN</name>
<organism evidence="7 8">
    <name type="scientific">Actinopolymorpha singaporensis</name>
    <dbReference type="NCBI Taxonomy" id="117157"/>
    <lineage>
        <taxon>Bacteria</taxon>
        <taxon>Bacillati</taxon>
        <taxon>Actinomycetota</taxon>
        <taxon>Actinomycetes</taxon>
        <taxon>Propionibacteriales</taxon>
        <taxon>Actinopolymorphaceae</taxon>
        <taxon>Actinopolymorpha</taxon>
    </lineage>
</organism>
<feature type="transmembrane region" description="Helical" evidence="5">
    <location>
        <begin position="125"/>
        <end position="155"/>
    </location>
</feature>
<dbReference type="InterPro" id="IPR011701">
    <property type="entry name" value="MFS"/>
</dbReference>
<evidence type="ECO:0000313" key="7">
    <source>
        <dbReference type="EMBL" id="SDS01182.1"/>
    </source>
</evidence>
<dbReference type="Gene3D" id="1.20.1250.20">
    <property type="entry name" value="MFS general substrate transporter like domains"/>
    <property type="match status" value="2"/>
</dbReference>
<keyword evidence="8" id="KW-1185">Reference proteome</keyword>
<feature type="transmembrane region" description="Helical" evidence="5">
    <location>
        <begin position="330"/>
        <end position="348"/>
    </location>
</feature>
<dbReference type="InterPro" id="IPR036259">
    <property type="entry name" value="MFS_trans_sf"/>
</dbReference>
<keyword evidence="2 5" id="KW-0812">Transmembrane</keyword>
<sequence>MNAAGGDVGAVFYARSYARGPVPFLARFVLLPAGPKDAMTSTIAAPTPSRVRAATAATYAAFIGSGFAFASWASRIPQVRDRLELDSAALGLVLLAIAAGSLLALPLSGPVVTRIGSARTVMAMAILLGVGLTTAALGSFIGVVPVVIGLFLLGFANGAWDVAMNVQGTVVERHLGKSIMSRFHAGFSLGTVAGALVGAAMVALHVEVAVHLAAVAVLVVMPVVWFTRRFVPDDDGTEHDGTGHGGTEQSQRGGALTAWREPRTLLIGLFVLTFAFAEGVGNDWISVAAIDGHHVSAALGTLAFAGFLSAMTAGRWFGPGLLDRYGRVRVVRTIALVGIVGVAVFVFAPVPGLAYVGALLWGLGASLGFPVGMSAGGDDPRRAAARVSVIASIGYCAFLAGPPAIGFLGHQITVLRALVVVAVLLGLAVLIATSVRPLQAVQPTPDETTDRAA</sequence>
<dbReference type="InterPro" id="IPR020846">
    <property type="entry name" value="MFS_dom"/>
</dbReference>
<dbReference type="AlphaFoldDB" id="A0A1H1NQE6"/>
<protein>
    <submittedName>
        <fullName evidence="7">Fucose permease</fullName>
    </submittedName>
</protein>
<evidence type="ECO:0000256" key="2">
    <source>
        <dbReference type="ARBA" id="ARBA00022692"/>
    </source>
</evidence>
<comment type="subcellular location">
    <subcellularLocation>
        <location evidence="1">Cell membrane</location>
        <topology evidence="1">Multi-pass membrane protein</topology>
    </subcellularLocation>
</comment>
<feature type="transmembrane region" description="Helical" evidence="5">
    <location>
        <begin position="297"/>
        <end position="318"/>
    </location>
</feature>
<dbReference type="PANTHER" id="PTHR23514:SF13">
    <property type="entry name" value="INNER MEMBRANE PROTEIN YBJJ"/>
    <property type="match status" value="1"/>
</dbReference>
<reference evidence="7 8" key="1">
    <citation type="submission" date="2016-10" db="EMBL/GenBank/DDBJ databases">
        <authorList>
            <person name="de Groot N.N."/>
        </authorList>
    </citation>
    <scope>NUCLEOTIDE SEQUENCE [LARGE SCALE GENOMIC DNA]</scope>
    <source>
        <strain evidence="7 8">DSM 22024</strain>
    </source>
</reference>
<dbReference type="PROSITE" id="PS50850">
    <property type="entry name" value="MFS"/>
    <property type="match status" value="1"/>
</dbReference>
<evidence type="ECO:0000256" key="5">
    <source>
        <dbReference type="SAM" id="Phobius"/>
    </source>
</evidence>
<dbReference type="GO" id="GO:0022857">
    <property type="term" value="F:transmembrane transporter activity"/>
    <property type="evidence" value="ECO:0007669"/>
    <property type="project" value="InterPro"/>
</dbReference>
<feature type="transmembrane region" description="Helical" evidence="5">
    <location>
        <begin position="265"/>
        <end position="285"/>
    </location>
</feature>
<accession>A0A1H1NQE6</accession>
<feature type="transmembrane region" description="Helical" evidence="5">
    <location>
        <begin position="208"/>
        <end position="226"/>
    </location>
</feature>
<feature type="transmembrane region" description="Helical" evidence="5">
    <location>
        <begin position="183"/>
        <end position="202"/>
    </location>
</feature>
<feature type="transmembrane region" description="Helical" evidence="5">
    <location>
        <begin position="56"/>
        <end position="73"/>
    </location>
</feature>
<dbReference type="PANTHER" id="PTHR23514">
    <property type="entry name" value="BYPASS OF STOP CODON PROTEIN 6"/>
    <property type="match status" value="1"/>
</dbReference>
<feature type="transmembrane region" description="Helical" evidence="5">
    <location>
        <begin position="387"/>
        <end position="408"/>
    </location>
</feature>
<dbReference type="Pfam" id="PF07690">
    <property type="entry name" value="MFS_1"/>
    <property type="match status" value="1"/>
</dbReference>
<feature type="transmembrane region" description="Helical" evidence="5">
    <location>
        <begin position="354"/>
        <end position="375"/>
    </location>
</feature>
<evidence type="ECO:0000256" key="3">
    <source>
        <dbReference type="ARBA" id="ARBA00022989"/>
    </source>
</evidence>
<feature type="transmembrane region" description="Helical" evidence="5">
    <location>
        <begin position="85"/>
        <end position="105"/>
    </location>
</feature>
<dbReference type="EMBL" id="LT629732">
    <property type="protein sequence ID" value="SDS01182.1"/>
    <property type="molecule type" value="Genomic_DNA"/>
</dbReference>
<dbReference type="RefSeq" id="WP_197681707.1">
    <property type="nucleotide sequence ID" value="NZ_LT629732.1"/>
</dbReference>
<dbReference type="STRING" id="117157.SAMN04489717_1324"/>
<proteinExistence type="predicted"/>
<feature type="domain" description="Major facilitator superfamily (MFS) profile" evidence="6">
    <location>
        <begin position="54"/>
        <end position="453"/>
    </location>
</feature>
<gene>
    <name evidence="7" type="ORF">SAMN04489717_1324</name>
</gene>
<dbReference type="GO" id="GO:0005886">
    <property type="term" value="C:plasma membrane"/>
    <property type="evidence" value="ECO:0007669"/>
    <property type="project" value="UniProtKB-SubCell"/>
</dbReference>
<evidence type="ECO:0000313" key="8">
    <source>
        <dbReference type="Proteomes" id="UP000198983"/>
    </source>
</evidence>
<dbReference type="CDD" id="cd17393">
    <property type="entry name" value="MFS_MosC_like"/>
    <property type="match status" value="1"/>
</dbReference>
<dbReference type="InterPro" id="IPR051788">
    <property type="entry name" value="MFS_Transporter"/>
</dbReference>
<dbReference type="SUPFAM" id="SSF103473">
    <property type="entry name" value="MFS general substrate transporter"/>
    <property type="match status" value="1"/>
</dbReference>
<evidence type="ECO:0000256" key="4">
    <source>
        <dbReference type="ARBA" id="ARBA00023136"/>
    </source>
</evidence>
<feature type="transmembrane region" description="Helical" evidence="5">
    <location>
        <begin position="414"/>
        <end position="435"/>
    </location>
</feature>
<evidence type="ECO:0000259" key="6">
    <source>
        <dbReference type="PROSITE" id="PS50850"/>
    </source>
</evidence>
<keyword evidence="3 5" id="KW-1133">Transmembrane helix</keyword>
<keyword evidence="4 5" id="KW-0472">Membrane</keyword>
<evidence type="ECO:0000256" key="1">
    <source>
        <dbReference type="ARBA" id="ARBA00004651"/>
    </source>
</evidence>